<dbReference type="PROSITE" id="PS50213">
    <property type="entry name" value="FAS1"/>
    <property type="match status" value="1"/>
</dbReference>
<dbReference type="AlphaFoldDB" id="A0AA43XIN4"/>
<reference evidence="2 3" key="1">
    <citation type="submission" date="2019-04" db="EMBL/GenBank/DDBJ databases">
        <title>Isachenkonia alkalipeptolytica gen. nov. sp. nov. a new anaerobic, alkiliphilic organothrophic bacterium capable to reduce synthesized ferrihydrite isolated from a soda lake.</title>
        <authorList>
            <person name="Toshchakov S.V."/>
            <person name="Zavarzina D.G."/>
            <person name="Zhilina T.N."/>
            <person name="Kostrikina N.A."/>
            <person name="Kublanov I.V."/>
        </authorList>
    </citation>
    <scope>NUCLEOTIDE SEQUENCE [LARGE SCALE GENOMIC DNA]</scope>
    <source>
        <strain evidence="2 3">Z-1701</strain>
    </source>
</reference>
<evidence type="ECO:0000259" key="1">
    <source>
        <dbReference type="PROSITE" id="PS50213"/>
    </source>
</evidence>
<proteinExistence type="predicted"/>
<dbReference type="Proteomes" id="UP000449710">
    <property type="component" value="Unassembled WGS sequence"/>
</dbReference>
<evidence type="ECO:0000313" key="3">
    <source>
        <dbReference type="Proteomes" id="UP000449710"/>
    </source>
</evidence>
<protein>
    <submittedName>
        <fullName evidence="2">Fasciclin domain-containing protein</fullName>
    </submittedName>
</protein>
<feature type="domain" description="FAS1" evidence="1">
    <location>
        <begin position="24"/>
        <end position="172"/>
    </location>
</feature>
<dbReference type="EMBL" id="SUMG01000001">
    <property type="protein sequence ID" value="NBG86904.1"/>
    <property type="molecule type" value="Genomic_DNA"/>
</dbReference>
<dbReference type="PANTHER" id="PTHR10900">
    <property type="entry name" value="PERIOSTIN-RELATED"/>
    <property type="match status" value="1"/>
</dbReference>
<gene>
    <name evidence="2" type="ORF">ISALK_00175</name>
</gene>
<dbReference type="InterPro" id="IPR000782">
    <property type="entry name" value="FAS1_domain"/>
</dbReference>
<name>A0AA43XIN4_9CLOT</name>
<keyword evidence="3" id="KW-1185">Reference proteome</keyword>
<dbReference type="SMART" id="SM00554">
    <property type="entry name" value="FAS1"/>
    <property type="match status" value="1"/>
</dbReference>
<sequence length="176" mass="18167">MVFAGRPDFAGPPANGPGQALPPGGDSIAAIAIGAGFSELVGALVYVDGELGTDLVGLFSEGTEQYTVFAPTNEAFEALYEEFDVEGIEELGGALGAELIRDVLFYHVAEGRRAANSVVPRVRDRSIITLQGASFSVSNGGIITDLAGQEAEIVAPNISASNGIIHVIDTVLLPLP</sequence>
<dbReference type="InterPro" id="IPR036378">
    <property type="entry name" value="FAS1_dom_sf"/>
</dbReference>
<dbReference type="Gene3D" id="2.30.180.10">
    <property type="entry name" value="FAS1 domain"/>
    <property type="match status" value="1"/>
</dbReference>
<dbReference type="InterPro" id="IPR050904">
    <property type="entry name" value="Adhesion/Biosynth-related"/>
</dbReference>
<dbReference type="Pfam" id="PF02469">
    <property type="entry name" value="Fasciclin"/>
    <property type="match status" value="1"/>
</dbReference>
<accession>A0AA43XIN4</accession>
<dbReference type="SUPFAM" id="SSF82153">
    <property type="entry name" value="FAS1 domain"/>
    <property type="match status" value="1"/>
</dbReference>
<evidence type="ECO:0000313" key="2">
    <source>
        <dbReference type="EMBL" id="NBG86904.1"/>
    </source>
</evidence>
<organism evidence="2 3">
    <name type="scientific">Isachenkonia alkalipeptolytica</name>
    <dbReference type="NCBI Taxonomy" id="2565777"/>
    <lineage>
        <taxon>Bacteria</taxon>
        <taxon>Bacillati</taxon>
        <taxon>Bacillota</taxon>
        <taxon>Clostridia</taxon>
        <taxon>Eubacteriales</taxon>
        <taxon>Clostridiaceae</taxon>
        <taxon>Isachenkonia</taxon>
    </lineage>
</organism>
<dbReference type="PANTHER" id="PTHR10900:SF77">
    <property type="entry name" value="FI19380P1"/>
    <property type="match status" value="1"/>
</dbReference>
<comment type="caution">
    <text evidence="2">The sequence shown here is derived from an EMBL/GenBank/DDBJ whole genome shotgun (WGS) entry which is preliminary data.</text>
</comment>